<dbReference type="PROSITE" id="PS50109">
    <property type="entry name" value="HIS_KIN"/>
    <property type="match status" value="1"/>
</dbReference>
<dbReference type="EMBL" id="FXYH01000016">
    <property type="protein sequence ID" value="SMX47905.1"/>
    <property type="molecule type" value="Genomic_DNA"/>
</dbReference>
<dbReference type="InterPro" id="IPR004358">
    <property type="entry name" value="Sig_transdc_His_kin-like_C"/>
</dbReference>
<dbReference type="Pfam" id="PF00512">
    <property type="entry name" value="HisKA"/>
    <property type="match status" value="1"/>
</dbReference>
<dbReference type="InterPro" id="IPR005467">
    <property type="entry name" value="His_kinase_dom"/>
</dbReference>
<dbReference type="SMART" id="SM00387">
    <property type="entry name" value="HATPase_c"/>
    <property type="match status" value="1"/>
</dbReference>
<evidence type="ECO:0000313" key="7">
    <source>
        <dbReference type="Proteomes" id="UP000220836"/>
    </source>
</evidence>
<reference evidence="6 7" key="1">
    <citation type="submission" date="2017-05" db="EMBL/GenBank/DDBJ databases">
        <authorList>
            <person name="Song R."/>
            <person name="Chenine A.L."/>
            <person name="Ruprecht R.M."/>
        </authorList>
    </citation>
    <scope>NUCLEOTIDE SEQUENCE [LARGE SCALE GENOMIC DNA]</scope>
    <source>
        <strain evidence="6 7">CECT 8663</strain>
    </source>
</reference>
<dbReference type="Gene3D" id="3.30.565.10">
    <property type="entry name" value="Histidine kinase-like ATPase, C-terminal domain"/>
    <property type="match status" value="1"/>
</dbReference>
<keyword evidence="7" id="KW-1185">Reference proteome</keyword>
<dbReference type="InterPro" id="IPR036097">
    <property type="entry name" value="HisK_dim/P_sf"/>
</dbReference>
<dbReference type="InterPro" id="IPR003661">
    <property type="entry name" value="HisK_dim/P_dom"/>
</dbReference>
<dbReference type="AlphaFoldDB" id="A0A238KYL3"/>
<evidence type="ECO:0000256" key="2">
    <source>
        <dbReference type="ARBA" id="ARBA00012438"/>
    </source>
</evidence>
<feature type="transmembrane region" description="Helical" evidence="4">
    <location>
        <begin position="133"/>
        <end position="150"/>
    </location>
</feature>
<dbReference type="GO" id="GO:0000155">
    <property type="term" value="F:phosphorelay sensor kinase activity"/>
    <property type="evidence" value="ECO:0007669"/>
    <property type="project" value="InterPro"/>
</dbReference>
<evidence type="ECO:0000256" key="1">
    <source>
        <dbReference type="ARBA" id="ARBA00000085"/>
    </source>
</evidence>
<evidence type="ECO:0000313" key="6">
    <source>
        <dbReference type="EMBL" id="SMX47905.1"/>
    </source>
</evidence>
<organism evidence="6 7">
    <name type="scientific">Pelagimonas varians</name>
    <dbReference type="NCBI Taxonomy" id="696760"/>
    <lineage>
        <taxon>Bacteria</taxon>
        <taxon>Pseudomonadati</taxon>
        <taxon>Pseudomonadota</taxon>
        <taxon>Alphaproteobacteria</taxon>
        <taxon>Rhodobacterales</taxon>
        <taxon>Roseobacteraceae</taxon>
        <taxon>Pelagimonas</taxon>
    </lineage>
</organism>
<dbReference type="PANTHER" id="PTHR43065:SF49">
    <property type="entry name" value="HISTIDINE KINASE"/>
    <property type="match status" value="1"/>
</dbReference>
<feature type="transmembrane region" description="Helical" evidence="4">
    <location>
        <begin position="156"/>
        <end position="174"/>
    </location>
</feature>
<dbReference type="InterPro" id="IPR036890">
    <property type="entry name" value="HATPase_C_sf"/>
</dbReference>
<proteinExistence type="predicted"/>
<name>A0A238KYL3_9RHOB</name>
<evidence type="ECO:0000256" key="4">
    <source>
        <dbReference type="SAM" id="Phobius"/>
    </source>
</evidence>
<dbReference type="SUPFAM" id="SSF55874">
    <property type="entry name" value="ATPase domain of HSP90 chaperone/DNA topoisomerase II/histidine kinase"/>
    <property type="match status" value="1"/>
</dbReference>
<dbReference type="CDD" id="cd00082">
    <property type="entry name" value="HisKA"/>
    <property type="match status" value="1"/>
</dbReference>
<dbReference type="PRINTS" id="PR00344">
    <property type="entry name" value="BCTRLSENSOR"/>
</dbReference>
<feature type="domain" description="Histidine kinase" evidence="5">
    <location>
        <begin position="209"/>
        <end position="430"/>
    </location>
</feature>
<feature type="transmembrane region" description="Helical" evidence="4">
    <location>
        <begin position="104"/>
        <end position="121"/>
    </location>
</feature>
<dbReference type="Pfam" id="PF02518">
    <property type="entry name" value="HATPase_c"/>
    <property type="match status" value="1"/>
</dbReference>
<keyword evidence="3" id="KW-0597">Phosphoprotein</keyword>
<dbReference type="EC" id="2.7.13.3" evidence="2"/>
<comment type="catalytic activity">
    <reaction evidence="1">
        <text>ATP + protein L-histidine = ADP + protein N-phospho-L-histidine.</text>
        <dbReference type="EC" id="2.7.13.3"/>
    </reaction>
</comment>
<feature type="transmembrane region" description="Helical" evidence="4">
    <location>
        <begin position="44"/>
        <end position="61"/>
    </location>
</feature>
<keyword evidence="4" id="KW-0472">Membrane</keyword>
<dbReference type="SUPFAM" id="SSF47384">
    <property type="entry name" value="Homodimeric domain of signal transducing histidine kinase"/>
    <property type="match status" value="1"/>
</dbReference>
<evidence type="ECO:0000259" key="5">
    <source>
        <dbReference type="PROSITE" id="PS50109"/>
    </source>
</evidence>
<dbReference type="InterPro" id="IPR003594">
    <property type="entry name" value="HATPase_dom"/>
</dbReference>
<keyword evidence="4" id="KW-1133">Transmembrane helix</keyword>
<gene>
    <name evidence="6" type="ORF">PEV8663_03673</name>
</gene>
<dbReference type="PANTHER" id="PTHR43065">
    <property type="entry name" value="SENSOR HISTIDINE KINASE"/>
    <property type="match status" value="1"/>
</dbReference>
<keyword evidence="4" id="KW-0812">Transmembrane</keyword>
<dbReference type="SMART" id="SM00388">
    <property type="entry name" value="HisKA"/>
    <property type="match status" value="1"/>
</dbReference>
<evidence type="ECO:0000256" key="3">
    <source>
        <dbReference type="ARBA" id="ARBA00022553"/>
    </source>
</evidence>
<feature type="transmembrane region" description="Helical" evidence="4">
    <location>
        <begin position="21"/>
        <end position="38"/>
    </location>
</feature>
<dbReference type="Proteomes" id="UP000220836">
    <property type="component" value="Unassembled WGS sequence"/>
</dbReference>
<sequence length="436" mass="47819">MSSDTSARLMKLYRADFADRTEVLVRLGSTGFVSMVLVYATDNWLFMAWAMAYYGQQYLYFRTVDPRRRGGAQIRLTQAKIIYFFGAGIFVSAPLYFLHHPDPVLFAAALLALLANALYILHRENPSRDTIPIETLFFALSGAVLATILWPHLSSLAHQVVVLSMCAICIYLFWRAQHVDERRQLARRTAERRYAQAQKARALNQFVGGVAHDFNNQLTAIMGNLELIDLLDDAEERRSAMQQCRVAAERAAQTVHQLVASSGRTRLNDGVIDVAQLLGDIAPVLEDLLDPKVKLTLAPIKGRVLLVADRDMLETSLIQICLNAQDAMKAHGQITIGASSYPERGTNRNPGAKDGHRLVGIYVQDAGPGVESDTLNKLSEPFFTTKGVRAGTGLGLSAVEGFAKQSGGALEIDNAAAGGLLVTILLPQAKPEELQN</sequence>
<feature type="transmembrane region" description="Helical" evidence="4">
    <location>
        <begin position="81"/>
        <end position="98"/>
    </location>
</feature>
<accession>A0A238KYL3</accession>
<protein>
    <recommendedName>
        <fullName evidence="2">histidine kinase</fullName>
        <ecNumber evidence="2">2.7.13.3</ecNumber>
    </recommendedName>
</protein>
<dbReference type="Gene3D" id="1.10.287.130">
    <property type="match status" value="1"/>
</dbReference>